<dbReference type="PANTHER" id="PTHR31306:SF8">
    <property type="entry name" value="GLYCOSYLTRANSFERASE FAMILY 34 PROTEIN"/>
    <property type="match status" value="1"/>
</dbReference>
<dbReference type="GO" id="GO:0000139">
    <property type="term" value="C:Golgi membrane"/>
    <property type="evidence" value="ECO:0007669"/>
    <property type="project" value="TreeGrafter"/>
</dbReference>
<reference evidence="4 5" key="1">
    <citation type="submission" date="2018-02" db="EMBL/GenBank/DDBJ databases">
        <title>Draft genome sequences of Elsinoe sp., causing black scab on jojoba.</title>
        <authorList>
            <person name="Stodart B."/>
            <person name="Jeffress S."/>
            <person name="Ash G."/>
            <person name="Arun Chinnappa K."/>
        </authorList>
    </citation>
    <scope>NUCLEOTIDE SEQUENCE [LARGE SCALE GENOMIC DNA]</scope>
    <source>
        <strain evidence="4 5">Hillstone_2</strain>
    </source>
</reference>
<keyword evidence="3 4" id="KW-0808">Transferase</keyword>
<dbReference type="Gene3D" id="3.90.550.10">
    <property type="entry name" value="Spore Coat Polysaccharide Biosynthesis Protein SpsA, Chain A"/>
    <property type="match status" value="1"/>
</dbReference>
<dbReference type="PANTHER" id="PTHR31306">
    <property type="entry name" value="ALPHA-1,6-MANNOSYLTRANSFERASE MNN11-RELATED"/>
    <property type="match status" value="1"/>
</dbReference>
<dbReference type="EMBL" id="PTQR01000080">
    <property type="protein sequence ID" value="TKX21487.1"/>
    <property type="molecule type" value="Genomic_DNA"/>
</dbReference>
<dbReference type="GO" id="GO:0016757">
    <property type="term" value="F:glycosyltransferase activity"/>
    <property type="evidence" value="ECO:0007669"/>
    <property type="project" value="UniProtKB-KW"/>
</dbReference>
<gene>
    <name evidence="4" type="ORF">C1H76_5983</name>
</gene>
<dbReference type="InterPro" id="IPR029044">
    <property type="entry name" value="Nucleotide-diphossugar_trans"/>
</dbReference>
<dbReference type="GO" id="GO:0006487">
    <property type="term" value="P:protein N-linked glycosylation"/>
    <property type="evidence" value="ECO:0007669"/>
    <property type="project" value="TreeGrafter"/>
</dbReference>
<proteinExistence type="inferred from homology"/>
<evidence type="ECO:0000256" key="3">
    <source>
        <dbReference type="ARBA" id="ARBA00022679"/>
    </source>
</evidence>
<comment type="caution">
    <text evidence="4">The sequence shown here is derived from an EMBL/GenBank/DDBJ whole genome shotgun (WGS) entry which is preliminary data.</text>
</comment>
<keyword evidence="2" id="KW-0328">Glycosyltransferase</keyword>
<evidence type="ECO:0000313" key="5">
    <source>
        <dbReference type="Proteomes" id="UP000308133"/>
    </source>
</evidence>
<sequence>MVALSPFPDQVAWGSTSSTRKFGRLLRYVVAPALLIFILVQAASHSSVKAPQSITKHFESLRHPSTYKASVSHEDYSDSSDLENAANLLESTEYKDDEVHARIGKVTAVYYEKVSKKSKAYEAALLSHRDHDRKFNYPHYVLRRGVVAGLWSKQAYLLSILVAEMEKPASQRLDWLFWHDADVVLVNSNIPLEIFTPPEDKWSHVNFLITNDLNGMNDGIFFLRVCEWSIKFMAAGLAFESYNPDIHLRYDEQTALELLTREELWKNGTMHVPQRWFNAYHNYGTSDDIPPEWNWKLGYHQPGDLLVHLPGSADSRSALIKEWTGKIQEKPEMWNRPLKNTTYVEEIKTFWEEDAQNEEESQVVYWRRFHVLRKAGAEFDSKRDRAIKKYKESVKDDKDITDDEINKQVEIIKEEHKKPKIEGLRKLYEDRLSGKEKDYAFAE</sequence>
<dbReference type="Pfam" id="PF05637">
    <property type="entry name" value="Glyco_transf_34"/>
    <property type="match status" value="1"/>
</dbReference>
<evidence type="ECO:0000256" key="2">
    <source>
        <dbReference type="ARBA" id="ARBA00022676"/>
    </source>
</evidence>
<organism evidence="4 5">
    <name type="scientific">Elsinoe australis</name>
    <dbReference type="NCBI Taxonomy" id="40998"/>
    <lineage>
        <taxon>Eukaryota</taxon>
        <taxon>Fungi</taxon>
        <taxon>Dikarya</taxon>
        <taxon>Ascomycota</taxon>
        <taxon>Pezizomycotina</taxon>
        <taxon>Dothideomycetes</taxon>
        <taxon>Dothideomycetidae</taxon>
        <taxon>Myriangiales</taxon>
        <taxon>Elsinoaceae</taxon>
        <taxon>Elsinoe</taxon>
    </lineage>
</organism>
<dbReference type="Proteomes" id="UP000308133">
    <property type="component" value="Unassembled WGS sequence"/>
</dbReference>
<name>A0A4U7B2D2_9PEZI</name>
<protein>
    <submittedName>
        <fullName evidence="4">Galactosyl transferase-like protein 3</fullName>
    </submittedName>
</protein>
<dbReference type="AlphaFoldDB" id="A0A4U7B2D2"/>
<accession>A0A4U7B2D2</accession>
<comment type="similarity">
    <text evidence="1">Belongs to the glycosyltransferase 34 family.</text>
</comment>
<evidence type="ECO:0000313" key="4">
    <source>
        <dbReference type="EMBL" id="TKX21487.1"/>
    </source>
</evidence>
<dbReference type="InterPro" id="IPR008630">
    <property type="entry name" value="Glyco_trans_34"/>
</dbReference>
<evidence type="ECO:0000256" key="1">
    <source>
        <dbReference type="ARBA" id="ARBA00005664"/>
    </source>
</evidence>